<sequence length="57" mass="5827">MKTTTTPSSLVALCLAILTTVLIIVLAVHVEPALAGSREANTPPAPHGRQDPGSHGD</sequence>
<proteinExistence type="predicted"/>
<dbReference type="EMBL" id="OZ075122">
    <property type="protein sequence ID" value="CAL4911304.1"/>
    <property type="molecule type" value="Genomic_DNA"/>
</dbReference>
<organism evidence="2 3">
    <name type="scientific">Urochloa decumbens</name>
    <dbReference type="NCBI Taxonomy" id="240449"/>
    <lineage>
        <taxon>Eukaryota</taxon>
        <taxon>Viridiplantae</taxon>
        <taxon>Streptophyta</taxon>
        <taxon>Embryophyta</taxon>
        <taxon>Tracheophyta</taxon>
        <taxon>Spermatophyta</taxon>
        <taxon>Magnoliopsida</taxon>
        <taxon>Liliopsida</taxon>
        <taxon>Poales</taxon>
        <taxon>Poaceae</taxon>
        <taxon>PACMAD clade</taxon>
        <taxon>Panicoideae</taxon>
        <taxon>Panicodae</taxon>
        <taxon>Paniceae</taxon>
        <taxon>Melinidinae</taxon>
        <taxon>Urochloa</taxon>
    </lineage>
</organism>
<protein>
    <submittedName>
        <fullName evidence="2">Uncharacterized protein</fullName>
    </submittedName>
</protein>
<accession>A0ABC8WL95</accession>
<reference evidence="2" key="1">
    <citation type="submission" date="2024-10" db="EMBL/GenBank/DDBJ databases">
        <authorList>
            <person name="Ryan C."/>
        </authorList>
    </citation>
    <scope>NUCLEOTIDE SEQUENCE [LARGE SCALE GENOMIC DNA]</scope>
</reference>
<gene>
    <name evidence="2" type="ORF">URODEC1_LOCUS14908</name>
</gene>
<dbReference type="AlphaFoldDB" id="A0ABC8WL95"/>
<dbReference type="Proteomes" id="UP001497457">
    <property type="component" value="Chromosome 12b"/>
</dbReference>
<feature type="region of interest" description="Disordered" evidence="1">
    <location>
        <begin position="35"/>
        <end position="57"/>
    </location>
</feature>
<evidence type="ECO:0000313" key="2">
    <source>
        <dbReference type="EMBL" id="CAL4911304.1"/>
    </source>
</evidence>
<keyword evidence="3" id="KW-1185">Reference proteome</keyword>
<evidence type="ECO:0000313" key="3">
    <source>
        <dbReference type="Proteomes" id="UP001497457"/>
    </source>
</evidence>
<evidence type="ECO:0000256" key="1">
    <source>
        <dbReference type="SAM" id="MobiDB-lite"/>
    </source>
</evidence>
<feature type="compositionally biased region" description="Basic and acidic residues" evidence="1">
    <location>
        <begin position="48"/>
        <end position="57"/>
    </location>
</feature>
<name>A0ABC8WL95_9POAL</name>